<evidence type="ECO:0000313" key="1">
    <source>
        <dbReference type="EMBL" id="HIU52704.1"/>
    </source>
</evidence>
<dbReference type="AlphaFoldDB" id="A0A9D1M339"/>
<dbReference type="EMBL" id="DVNC01000014">
    <property type="protein sequence ID" value="HIU52704.1"/>
    <property type="molecule type" value="Genomic_DNA"/>
</dbReference>
<gene>
    <name evidence="1" type="ORF">IAD20_01330</name>
</gene>
<evidence type="ECO:0000313" key="2">
    <source>
        <dbReference type="Proteomes" id="UP000824107"/>
    </source>
</evidence>
<protein>
    <submittedName>
        <fullName evidence="1">Uncharacterized protein</fullName>
    </submittedName>
</protein>
<dbReference type="Proteomes" id="UP000824107">
    <property type="component" value="Unassembled WGS sequence"/>
</dbReference>
<accession>A0A9D1M339</accession>
<sequence length="50" mass="5785">MTDLEDFMTLFGPEFKAYLQHKSIDNLLQKELDNKQNPSIHCETKGVSDD</sequence>
<reference evidence="1" key="1">
    <citation type="submission" date="2020-10" db="EMBL/GenBank/DDBJ databases">
        <authorList>
            <person name="Gilroy R."/>
        </authorList>
    </citation>
    <scope>NUCLEOTIDE SEQUENCE</scope>
    <source>
        <strain evidence="1">ChiW3-316</strain>
    </source>
</reference>
<name>A0A9D1M339_9PROT</name>
<comment type="caution">
    <text evidence="1">The sequence shown here is derived from an EMBL/GenBank/DDBJ whole genome shotgun (WGS) entry which is preliminary data.</text>
</comment>
<organism evidence="1 2">
    <name type="scientific">Candidatus Scatocola faecipullorum</name>
    <dbReference type="NCBI Taxonomy" id="2840917"/>
    <lineage>
        <taxon>Bacteria</taxon>
        <taxon>Pseudomonadati</taxon>
        <taxon>Pseudomonadota</taxon>
        <taxon>Alphaproteobacteria</taxon>
        <taxon>Rhodospirillales</taxon>
        <taxon>Rhodospirillaceae</taxon>
        <taxon>Rhodospirillaceae incertae sedis</taxon>
        <taxon>Candidatus Scatocola</taxon>
    </lineage>
</organism>
<reference evidence="1" key="2">
    <citation type="journal article" date="2021" name="PeerJ">
        <title>Extensive microbial diversity within the chicken gut microbiome revealed by metagenomics and culture.</title>
        <authorList>
            <person name="Gilroy R."/>
            <person name="Ravi A."/>
            <person name="Getino M."/>
            <person name="Pursley I."/>
            <person name="Horton D.L."/>
            <person name="Alikhan N.F."/>
            <person name="Baker D."/>
            <person name="Gharbi K."/>
            <person name="Hall N."/>
            <person name="Watson M."/>
            <person name="Adriaenssens E.M."/>
            <person name="Foster-Nyarko E."/>
            <person name="Jarju S."/>
            <person name="Secka A."/>
            <person name="Antonio M."/>
            <person name="Oren A."/>
            <person name="Chaudhuri R.R."/>
            <person name="La Ragione R."/>
            <person name="Hildebrand F."/>
            <person name="Pallen M.J."/>
        </authorList>
    </citation>
    <scope>NUCLEOTIDE SEQUENCE</scope>
    <source>
        <strain evidence="1">ChiW3-316</strain>
    </source>
</reference>
<proteinExistence type="predicted"/>